<accession>A0A8C9LDH2</accession>
<reference evidence="2" key="2">
    <citation type="submission" date="2025-09" db="UniProtKB">
        <authorList>
            <consortium name="Ensembl"/>
        </authorList>
    </citation>
    <scope>IDENTIFICATION</scope>
</reference>
<sequence>MKSVQSKVTVGTARDRTTEVGAWPRGAAYNTARRVPWAWSPDVKVPQTRTAVQKGPGGPPCLARSGTRARSRQSGRATACCCGPGLRLCRMRTPKRQCVL</sequence>
<feature type="region of interest" description="Disordered" evidence="1">
    <location>
        <begin position="48"/>
        <end position="70"/>
    </location>
</feature>
<evidence type="ECO:0000313" key="3">
    <source>
        <dbReference type="Proteomes" id="UP000694428"/>
    </source>
</evidence>
<keyword evidence="3" id="KW-1185">Reference proteome</keyword>
<protein>
    <submittedName>
        <fullName evidence="2">Uncharacterized protein</fullName>
    </submittedName>
</protein>
<dbReference type="AlphaFoldDB" id="A0A8C9LDH2"/>
<dbReference type="Ensembl" id="ENSPSTT00000020102.1">
    <property type="protein sequence ID" value="ENSPSTP00000019185.1"/>
    <property type="gene ID" value="ENSPSTG00000013851.1"/>
</dbReference>
<dbReference type="Proteomes" id="UP000694428">
    <property type="component" value="Unplaced"/>
</dbReference>
<organism evidence="2 3">
    <name type="scientific">Pavo cristatus</name>
    <name type="common">Indian peafowl</name>
    <name type="synonym">Blue peafowl</name>
    <dbReference type="NCBI Taxonomy" id="9049"/>
    <lineage>
        <taxon>Eukaryota</taxon>
        <taxon>Metazoa</taxon>
        <taxon>Chordata</taxon>
        <taxon>Craniata</taxon>
        <taxon>Vertebrata</taxon>
        <taxon>Euteleostomi</taxon>
        <taxon>Archelosauria</taxon>
        <taxon>Archosauria</taxon>
        <taxon>Dinosauria</taxon>
        <taxon>Saurischia</taxon>
        <taxon>Theropoda</taxon>
        <taxon>Coelurosauria</taxon>
        <taxon>Aves</taxon>
        <taxon>Neognathae</taxon>
        <taxon>Galloanserae</taxon>
        <taxon>Galliformes</taxon>
        <taxon>Phasianidae</taxon>
        <taxon>Phasianinae</taxon>
        <taxon>Pavo</taxon>
    </lineage>
</organism>
<reference evidence="2" key="1">
    <citation type="submission" date="2025-08" db="UniProtKB">
        <authorList>
            <consortium name="Ensembl"/>
        </authorList>
    </citation>
    <scope>IDENTIFICATION</scope>
</reference>
<name>A0A8C9LDH2_PAVCR</name>
<evidence type="ECO:0000313" key="2">
    <source>
        <dbReference type="Ensembl" id="ENSPSTP00000019185.1"/>
    </source>
</evidence>
<proteinExistence type="predicted"/>
<evidence type="ECO:0000256" key="1">
    <source>
        <dbReference type="SAM" id="MobiDB-lite"/>
    </source>
</evidence>